<evidence type="ECO:0000259" key="8">
    <source>
        <dbReference type="SMART" id="SM00984"/>
    </source>
</evidence>
<comment type="caution">
    <text evidence="9">The sequence shown here is derived from an EMBL/GenBank/DDBJ whole genome shotgun (WGS) entry which is preliminary data.</text>
</comment>
<dbReference type="InterPro" id="IPR036220">
    <property type="entry name" value="UDP-Glc/GDP-Man_DH_C_sf"/>
</dbReference>
<dbReference type="PANTHER" id="PTHR43491:SF5">
    <property type="entry name" value="UDP-N-ACETYL-D-MANNOSAMINE DEHYDROGENASE"/>
    <property type="match status" value="1"/>
</dbReference>
<name>A0A0P7G792_9EURY</name>
<dbReference type="SUPFAM" id="SSF52413">
    <property type="entry name" value="UDP-glucose/GDP-mannose dehydrogenase C-terminal domain"/>
    <property type="match status" value="1"/>
</dbReference>
<keyword evidence="10" id="KW-1185">Reference proteome</keyword>
<dbReference type="InterPro" id="IPR014027">
    <property type="entry name" value="UDP-Glc/GDP-Man_DH_C"/>
</dbReference>
<dbReference type="PATRIC" id="fig|699431.3.peg.3357"/>
<sequence>MTPALYDTLASPASQREQFRAGEIPVAVYGLGKMGLPLAAVYAEHTGAVTGVDIDERVVERVNAGDSPVQGEPGLDGLVDSLAADGALTATIDAGDAARDAAIHVVVVPTLIDDANDPDLSAVEAVVDEIATGLLPGDLVVLESTLPPRATADVIHPMLVERSDLAAGTFGVAVCPERTSSGRALADIRGTHPKVVGGVDAESGRVAELVYDELVDNEIVRVDDATTAEAVKVFEGLYRDVNIALANDLARLTDEFGVDVREAIDAANTQPYCEIHTPGPGVGGHCIPYYPYFVLNWLDVDVPMLSTARGVNDAMPAFVVDRVADGLAATDSVDDVVGVPDGGATASDSAPDAALADATVAVLGLTYRAGIRETRASPGIDICAELTDRGATVLAADPLVDAAGLAATDVSVAELPERAPDAVVLATAHEAFDAVDWAAMPPAVVVDGRDVLDLSTTEHRQYTVGRGWS</sequence>
<dbReference type="Gene3D" id="3.40.50.720">
    <property type="entry name" value="NAD(P)-binding Rossmann-like Domain"/>
    <property type="match status" value="2"/>
</dbReference>
<dbReference type="InterPro" id="IPR028359">
    <property type="entry name" value="UDP_ManNAc/GlcNAc_DH"/>
</dbReference>
<protein>
    <recommendedName>
        <fullName evidence="2">UDP-N-acetyl-D-mannosamine dehydrogenase</fullName>
        <ecNumber evidence="1">1.1.1.336</ecNumber>
    </recommendedName>
    <alternativeName>
        <fullName evidence="5">UDP-ManNAc 6-dehydrogenase</fullName>
    </alternativeName>
</protein>
<organism evidence="9 10">
    <name type="scientific">Halolamina pelagica</name>
    <dbReference type="NCBI Taxonomy" id="699431"/>
    <lineage>
        <taxon>Archaea</taxon>
        <taxon>Methanobacteriati</taxon>
        <taxon>Methanobacteriota</taxon>
        <taxon>Stenosarchaea group</taxon>
        <taxon>Halobacteria</taxon>
        <taxon>Halobacteriales</taxon>
        <taxon>Haloferacaceae</taxon>
    </lineage>
</organism>
<keyword evidence="3 9" id="KW-0560">Oxidoreductase</keyword>
<evidence type="ECO:0000256" key="1">
    <source>
        <dbReference type="ARBA" id="ARBA00012935"/>
    </source>
</evidence>
<reference evidence="10" key="1">
    <citation type="submission" date="2013-11" db="EMBL/GenBank/DDBJ databases">
        <authorList>
            <person name="Hoang H.T."/>
            <person name="Killian M.L."/>
            <person name="Madson D.M."/>
            <person name="Arruda P.H.E."/>
            <person name="Sun D."/>
            <person name="Schwartz K.J."/>
            <person name="Yoon K."/>
        </authorList>
    </citation>
    <scope>NUCLEOTIDE SEQUENCE [LARGE SCALE GENOMIC DNA]</scope>
    <source>
        <strain evidence="10">CDK2</strain>
    </source>
</reference>
<feature type="domain" description="UDP-glucose/GDP-mannose dehydrogenase C-terminal" evidence="8">
    <location>
        <begin position="361"/>
        <end position="454"/>
    </location>
</feature>
<dbReference type="EC" id="1.1.1.336" evidence="1"/>
<evidence type="ECO:0000256" key="7">
    <source>
        <dbReference type="PIRNR" id="PIRNR000124"/>
    </source>
</evidence>
<accession>A0A0P7G792</accession>
<evidence type="ECO:0000313" key="10">
    <source>
        <dbReference type="Proteomes" id="UP000050535"/>
    </source>
</evidence>
<keyword evidence="4" id="KW-0520">NAD</keyword>
<dbReference type="GO" id="GO:0051287">
    <property type="term" value="F:NAD binding"/>
    <property type="evidence" value="ECO:0007669"/>
    <property type="project" value="InterPro"/>
</dbReference>
<comment type="similarity">
    <text evidence="7">Belongs to the UDP-glucose/GDP-mannose dehydrogenase family.</text>
</comment>
<dbReference type="GO" id="GO:0000271">
    <property type="term" value="P:polysaccharide biosynthetic process"/>
    <property type="evidence" value="ECO:0007669"/>
    <property type="project" value="InterPro"/>
</dbReference>
<dbReference type="OrthoDB" id="372050at2157"/>
<dbReference type="PIRSF" id="PIRSF500136">
    <property type="entry name" value="UDP_ManNAc_DH"/>
    <property type="match status" value="1"/>
</dbReference>
<dbReference type="GO" id="GO:0089714">
    <property type="term" value="F:UDP-N-acetyl-D-mannosamine dehydrogenase activity"/>
    <property type="evidence" value="ECO:0007669"/>
    <property type="project" value="UniProtKB-EC"/>
</dbReference>
<evidence type="ECO:0000313" key="9">
    <source>
        <dbReference type="EMBL" id="KPN29038.1"/>
    </source>
</evidence>
<evidence type="ECO:0000256" key="3">
    <source>
        <dbReference type="ARBA" id="ARBA00023002"/>
    </source>
</evidence>
<dbReference type="NCBIfam" id="TIGR03026">
    <property type="entry name" value="NDP-sugDHase"/>
    <property type="match status" value="1"/>
</dbReference>
<dbReference type="Pfam" id="PF03720">
    <property type="entry name" value="UDPG_MGDP_dh_C"/>
    <property type="match status" value="1"/>
</dbReference>
<gene>
    <name evidence="9" type="primary">wecC_2</name>
    <name evidence="9" type="ORF">SY89_03272</name>
</gene>
<dbReference type="RefSeq" id="WP_054584841.1">
    <property type="nucleotide sequence ID" value="NZ_LGUC01000002.1"/>
</dbReference>
<dbReference type="PANTHER" id="PTHR43491">
    <property type="entry name" value="UDP-N-ACETYL-D-MANNOSAMINE DEHYDROGENASE"/>
    <property type="match status" value="1"/>
</dbReference>
<dbReference type="GO" id="GO:0016628">
    <property type="term" value="F:oxidoreductase activity, acting on the CH-CH group of donors, NAD or NADP as acceptor"/>
    <property type="evidence" value="ECO:0007669"/>
    <property type="project" value="InterPro"/>
</dbReference>
<dbReference type="Pfam" id="PF03721">
    <property type="entry name" value="UDPG_MGDP_dh_N"/>
    <property type="match status" value="1"/>
</dbReference>
<dbReference type="InterPro" id="IPR001732">
    <property type="entry name" value="UDP-Glc/GDP-Man_DH_N"/>
</dbReference>
<evidence type="ECO:0000256" key="6">
    <source>
        <dbReference type="ARBA" id="ARBA00049130"/>
    </source>
</evidence>
<dbReference type="STRING" id="699431.SY89_03272"/>
<dbReference type="InterPro" id="IPR036291">
    <property type="entry name" value="NAD(P)-bd_dom_sf"/>
</dbReference>
<dbReference type="Proteomes" id="UP000050535">
    <property type="component" value="Unassembled WGS sequence"/>
</dbReference>
<evidence type="ECO:0000256" key="2">
    <source>
        <dbReference type="ARBA" id="ARBA00016796"/>
    </source>
</evidence>
<evidence type="ECO:0000256" key="4">
    <source>
        <dbReference type="ARBA" id="ARBA00023027"/>
    </source>
</evidence>
<dbReference type="SUPFAM" id="SSF48179">
    <property type="entry name" value="6-phosphogluconate dehydrogenase C-terminal domain-like"/>
    <property type="match status" value="1"/>
</dbReference>
<proteinExistence type="inferred from homology"/>
<dbReference type="SMART" id="SM00984">
    <property type="entry name" value="UDPG_MGDP_dh_C"/>
    <property type="match status" value="1"/>
</dbReference>
<dbReference type="PIRSF" id="PIRSF000124">
    <property type="entry name" value="UDPglc_GDPman_dh"/>
    <property type="match status" value="1"/>
</dbReference>
<dbReference type="InterPro" id="IPR014026">
    <property type="entry name" value="UDP-Glc/GDP-Man_DH_dimer"/>
</dbReference>
<dbReference type="InterPro" id="IPR008927">
    <property type="entry name" value="6-PGluconate_DH-like_C_sf"/>
</dbReference>
<dbReference type="EMBL" id="LGUC01000002">
    <property type="protein sequence ID" value="KPN29038.1"/>
    <property type="molecule type" value="Genomic_DNA"/>
</dbReference>
<evidence type="ECO:0000256" key="5">
    <source>
        <dbReference type="ARBA" id="ARBA00030172"/>
    </source>
</evidence>
<comment type="catalytic activity">
    <reaction evidence="6">
        <text>UDP-N-acetyl-alpha-D-mannosamine + 2 NAD(+) + H2O = UDP-N-acetyl-alpha-D-mannosaminouronate + 2 NADH + 3 H(+)</text>
        <dbReference type="Rhea" id="RHEA:25780"/>
        <dbReference type="ChEBI" id="CHEBI:15377"/>
        <dbReference type="ChEBI" id="CHEBI:15378"/>
        <dbReference type="ChEBI" id="CHEBI:57540"/>
        <dbReference type="ChEBI" id="CHEBI:57945"/>
        <dbReference type="ChEBI" id="CHEBI:68623"/>
        <dbReference type="ChEBI" id="CHEBI:70731"/>
        <dbReference type="EC" id="1.1.1.336"/>
    </reaction>
</comment>
<dbReference type="InterPro" id="IPR017476">
    <property type="entry name" value="UDP-Glc/GDP-Man"/>
</dbReference>
<dbReference type="Pfam" id="PF00984">
    <property type="entry name" value="UDPG_MGDP_dh"/>
    <property type="match status" value="1"/>
</dbReference>
<dbReference type="AlphaFoldDB" id="A0A0P7G792"/>
<dbReference type="SUPFAM" id="SSF51735">
    <property type="entry name" value="NAD(P)-binding Rossmann-fold domains"/>
    <property type="match status" value="1"/>
</dbReference>